<sequence length="139" mass="16548">MTQEALEENKKILTTLEEAKQDIEQAKMDMLTLDDGDSFENLFDYFHEDEKMASYYLEECIQDARETIKDYEETWKRQKAKEDELLDLLVDMLVEEKGHIQRKKLEKAVNEFETISCVSDKLALFFVYIPIEETERSFL</sequence>
<gene>
    <name evidence="2" type="ORF">MAQA_04081</name>
</gene>
<accession>W7B6F2</accession>
<comment type="caution">
    <text evidence="2">The sequence shown here is derived from an EMBL/GenBank/DDBJ whole genome shotgun (WGS) entry which is preliminary data.</text>
</comment>
<organism evidence="2 3">
    <name type="scientific">Listeria aquatica FSL S10-1188</name>
    <dbReference type="NCBI Taxonomy" id="1265818"/>
    <lineage>
        <taxon>Bacteria</taxon>
        <taxon>Bacillati</taxon>
        <taxon>Bacillota</taxon>
        <taxon>Bacilli</taxon>
        <taxon>Bacillales</taxon>
        <taxon>Listeriaceae</taxon>
        <taxon>Listeria</taxon>
    </lineage>
</organism>
<evidence type="ECO:0000313" key="2">
    <source>
        <dbReference type="EMBL" id="EUJ20575.1"/>
    </source>
</evidence>
<dbReference type="Proteomes" id="UP000019246">
    <property type="component" value="Unassembled WGS sequence"/>
</dbReference>
<proteinExistence type="predicted"/>
<dbReference type="EMBL" id="AOCG01000004">
    <property type="protein sequence ID" value="EUJ20575.1"/>
    <property type="molecule type" value="Genomic_DNA"/>
</dbReference>
<evidence type="ECO:0000313" key="3">
    <source>
        <dbReference type="Proteomes" id="UP000019246"/>
    </source>
</evidence>
<keyword evidence="1" id="KW-0175">Coiled coil</keyword>
<name>W7B6F2_9LIST</name>
<reference evidence="2 3" key="1">
    <citation type="journal article" date="2014" name="Int. J. Syst. Evol. Microbiol.">
        <title>Listeria floridensis sp. nov., Listeria aquatica sp. nov., Listeria cornellensis sp. nov., Listeria riparia sp. nov. and Listeria grandensis sp. nov., from agricultural and natural environments.</title>
        <authorList>
            <person name="den Bakker H.C."/>
            <person name="Warchocki S."/>
            <person name="Wright E.M."/>
            <person name="Allred A.F."/>
            <person name="Ahlstrom C."/>
            <person name="Manuel C.S."/>
            <person name="Stasiewicz M.J."/>
            <person name="Burrell A."/>
            <person name="Roof S."/>
            <person name="Strawn L."/>
            <person name="Fortes E.D."/>
            <person name="Nightingale K.K."/>
            <person name="Kephart D."/>
            <person name="Wiedmann M."/>
        </authorList>
    </citation>
    <scope>NUCLEOTIDE SEQUENCE [LARGE SCALE GENOMIC DNA]</scope>
    <source>
        <strain evidence="2 3">FSL S10-1188</strain>
    </source>
</reference>
<dbReference type="RefSeq" id="WP_149023297.1">
    <property type="nucleotide sequence ID" value="NZ_AOCG01000004.1"/>
</dbReference>
<dbReference type="PATRIC" id="fig|1265818.5.peg.816"/>
<feature type="coiled-coil region" evidence="1">
    <location>
        <begin position="2"/>
        <end position="36"/>
    </location>
</feature>
<keyword evidence="3" id="KW-1185">Reference proteome</keyword>
<dbReference type="AlphaFoldDB" id="W7B6F2"/>
<protein>
    <submittedName>
        <fullName evidence="2">Uncharacterized protein</fullName>
    </submittedName>
</protein>
<evidence type="ECO:0000256" key="1">
    <source>
        <dbReference type="SAM" id="Coils"/>
    </source>
</evidence>